<protein>
    <recommendedName>
        <fullName evidence="4">DUF1308 domain-containing protein</fullName>
    </recommendedName>
</protein>
<evidence type="ECO:0000313" key="3">
    <source>
        <dbReference type="Proteomes" id="UP001201163"/>
    </source>
</evidence>
<gene>
    <name evidence="2" type="ORF">EDB92DRAFT_1863386</name>
</gene>
<reference evidence="2" key="1">
    <citation type="submission" date="2022-01" db="EMBL/GenBank/DDBJ databases">
        <title>Comparative genomics reveals a dynamic genome evolution in the ectomycorrhizal milk-cap (Lactarius) mushrooms.</title>
        <authorList>
            <consortium name="DOE Joint Genome Institute"/>
            <person name="Lebreton A."/>
            <person name="Tang N."/>
            <person name="Kuo A."/>
            <person name="LaButti K."/>
            <person name="Drula E."/>
            <person name="Barry K."/>
            <person name="Clum A."/>
            <person name="Lipzen A."/>
            <person name="Mousain D."/>
            <person name="Ng V."/>
            <person name="Wang R."/>
            <person name="Wang X."/>
            <person name="Dai Y."/>
            <person name="Henrissat B."/>
            <person name="Grigoriev I.V."/>
            <person name="Guerin-Laguette A."/>
            <person name="Yu F."/>
            <person name="Martin F.M."/>
        </authorList>
    </citation>
    <scope>NUCLEOTIDE SEQUENCE</scope>
    <source>
        <strain evidence="2">QP</strain>
    </source>
</reference>
<name>A0AAD4QDC0_9AGAM</name>
<keyword evidence="3" id="KW-1185">Reference proteome</keyword>
<dbReference type="PANTHER" id="PTHR13379:SF0">
    <property type="entry name" value="UPF0415 PROTEIN C7ORF25"/>
    <property type="match status" value="1"/>
</dbReference>
<organism evidence="2 3">
    <name type="scientific">Lactarius akahatsu</name>
    <dbReference type="NCBI Taxonomy" id="416441"/>
    <lineage>
        <taxon>Eukaryota</taxon>
        <taxon>Fungi</taxon>
        <taxon>Dikarya</taxon>
        <taxon>Basidiomycota</taxon>
        <taxon>Agaricomycotina</taxon>
        <taxon>Agaricomycetes</taxon>
        <taxon>Russulales</taxon>
        <taxon>Russulaceae</taxon>
        <taxon>Lactarius</taxon>
    </lineage>
</organism>
<evidence type="ECO:0000256" key="1">
    <source>
        <dbReference type="SAM" id="MobiDB-lite"/>
    </source>
</evidence>
<sequence length="632" mass="68678">MGWTRTGPAFPGSASSGSSSWRPSVCGPLPIDMPITHLDTEARKQLDELELVYRSITSYRPAVSNPPILDSSLDAPINQDSDHISGLRPLLEAVKRDLDVTKQFLAAPHAASLPPPSTNAPYLIAVWKEVLSSPLPILAIGKTFSEHSKDTTTADAKGQKQALPQNSDKHKSAGVKVDVVADNGHTWIRVNTAKNARLLAEFREIDSHFTDSEDEDDNMVGPSLAQSEFDNSLLRVGRGLLAAARDNPILGTNKPPEVVLRLTRIDPDAPDECENDSRIALTVELLRKMGLSIKLGERGPISQLTDLAPALPPPPTLVPTHRINLDLSILVALVSDLSHAPLPDTVDAAYTRFIPSAEYVEWKRSRLRAKNGGSSDSIMNTIEDDVYGPNQHSRALSEQLLQEMRKGILQEIYERLLVYPGETTNGDAPLRVEFWTTPEARDRCLRIVAKIGGAAEKRRAHALFLADTDDTSVSLNEREAQYWAQSRYPRAFLPLLPIRVFSAPEPTSSIDTPPPHAGFFSALEATCRALLASGSAPTPPEEAGDGELQRAAVVRTNGRLTVHTVQSMLCGAVRGWTTLTANKASVKAVLREVRARGYGAEARGEGRLAALWIVDPRSLAQGMRSDISAAPA</sequence>
<evidence type="ECO:0008006" key="4">
    <source>
        <dbReference type="Google" id="ProtNLM"/>
    </source>
</evidence>
<feature type="compositionally biased region" description="Low complexity" evidence="1">
    <location>
        <begin position="7"/>
        <end position="22"/>
    </location>
</feature>
<feature type="region of interest" description="Disordered" evidence="1">
    <location>
        <begin position="150"/>
        <end position="172"/>
    </location>
</feature>
<dbReference type="Proteomes" id="UP001201163">
    <property type="component" value="Unassembled WGS sequence"/>
</dbReference>
<accession>A0AAD4QDC0</accession>
<comment type="caution">
    <text evidence="2">The sequence shown here is derived from an EMBL/GenBank/DDBJ whole genome shotgun (WGS) entry which is preliminary data.</text>
</comment>
<dbReference type="PANTHER" id="PTHR13379">
    <property type="entry name" value="UNCHARACTERIZED DUF1308"/>
    <property type="match status" value="1"/>
</dbReference>
<evidence type="ECO:0000313" key="2">
    <source>
        <dbReference type="EMBL" id="KAH8990819.1"/>
    </source>
</evidence>
<proteinExistence type="predicted"/>
<feature type="region of interest" description="Disordered" evidence="1">
    <location>
        <begin position="1"/>
        <end position="22"/>
    </location>
</feature>
<dbReference type="EMBL" id="JAKELL010000029">
    <property type="protein sequence ID" value="KAH8990819.1"/>
    <property type="molecule type" value="Genomic_DNA"/>
</dbReference>
<dbReference type="AlphaFoldDB" id="A0AAD4QDC0"/>